<accession>A0A816WFB9</accession>
<reference evidence="2" key="1">
    <citation type="submission" date="2021-02" db="EMBL/GenBank/DDBJ databases">
        <authorList>
            <person name="Nowell W R."/>
        </authorList>
    </citation>
    <scope>NUCLEOTIDE SEQUENCE</scope>
</reference>
<feature type="region of interest" description="Disordered" evidence="1">
    <location>
        <begin position="118"/>
        <end position="143"/>
    </location>
</feature>
<dbReference type="Proteomes" id="UP000663824">
    <property type="component" value="Unassembled WGS sequence"/>
</dbReference>
<organism evidence="2 3">
    <name type="scientific">Rotaria magnacalcarata</name>
    <dbReference type="NCBI Taxonomy" id="392030"/>
    <lineage>
        <taxon>Eukaryota</taxon>
        <taxon>Metazoa</taxon>
        <taxon>Spiralia</taxon>
        <taxon>Gnathifera</taxon>
        <taxon>Rotifera</taxon>
        <taxon>Eurotatoria</taxon>
        <taxon>Bdelloidea</taxon>
        <taxon>Philodinida</taxon>
        <taxon>Philodinidae</taxon>
        <taxon>Rotaria</taxon>
    </lineage>
</organism>
<evidence type="ECO:0000313" key="3">
    <source>
        <dbReference type="Proteomes" id="UP000663824"/>
    </source>
</evidence>
<dbReference type="AlphaFoldDB" id="A0A816WFB9"/>
<evidence type="ECO:0000256" key="1">
    <source>
        <dbReference type="SAM" id="MobiDB-lite"/>
    </source>
</evidence>
<feature type="region of interest" description="Disordered" evidence="1">
    <location>
        <begin position="67"/>
        <end position="105"/>
    </location>
</feature>
<sequence>MKSKDMANGCCSNSLCTDRETQLHLARLREELLTNFNSLLLDRIRFLEQTITRLSSPPSSSAVQVAAAAAATAAPPPPPPTPTSTNSITAPIALDRLSTPSPLRRSSSTTTYFLLSPSNQNLSGNGGGARSCPSSVDLSSGSDRRAKCFSSKKLAKSRVRQSSESSANYLSIPMNAQWSTFTNDLASPTHVGNEKGRLESRRFACDVDDNEVRAFKAMMYMEQARKQHARPLTRLRQALGISTNSTAANYTLNNSKMHSNP</sequence>
<evidence type="ECO:0000313" key="2">
    <source>
        <dbReference type="EMBL" id="CAF2134576.1"/>
    </source>
</evidence>
<dbReference type="EMBL" id="CAJNRE010015106">
    <property type="protein sequence ID" value="CAF2134576.1"/>
    <property type="molecule type" value="Genomic_DNA"/>
</dbReference>
<feature type="compositionally biased region" description="Low complexity" evidence="1">
    <location>
        <begin position="83"/>
        <end position="105"/>
    </location>
</feature>
<feature type="compositionally biased region" description="Polar residues" evidence="1">
    <location>
        <begin position="132"/>
        <end position="141"/>
    </location>
</feature>
<comment type="caution">
    <text evidence="2">The sequence shown here is derived from an EMBL/GenBank/DDBJ whole genome shotgun (WGS) entry which is preliminary data.</text>
</comment>
<protein>
    <submittedName>
        <fullName evidence="2">Uncharacterized protein</fullName>
    </submittedName>
</protein>
<proteinExistence type="predicted"/>
<gene>
    <name evidence="2" type="ORF">MBJ925_LOCUS28238</name>
</gene>
<name>A0A816WFB9_9BILA</name>